<evidence type="ECO:0000313" key="3">
    <source>
        <dbReference type="Proteomes" id="UP000029719"/>
    </source>
</evidence>
<organism evidence="2 3">
    <name type="scientific">Pseudomonas lutea</name>
    <dbReference type="NCBI Taxonomy" id="243924"/>
    <lineage>
        <taxon>Bacteria</taxon>
        <taxon>Pseudomonadati</taxon>
        <taxon>Pseudomonadota</taxon>
        <taxon>Gammaproteobacteria</taxon>
        <taxon>Pseudomonadales</taxon>
        <taxon>Pseudomonadaceae</taxon>
        <taxon>Pseudomonas</taxon>
    </lineage>
</organism>
<feature type="region of interest" description="Disordered" evidence="1">
    <location>
        <begin position="17"/>
        <end position="37"/>
    </location>
</feature>
<comment type="caution">
    <text evidence="2">The sequence shown here is derived from an EMBL/GenBank/DDBJ whole genome shotgun (WGS) entry which is preliminary data.</text>
</comment>
<accession>A0A9X0ECJ3</accession>
<dbReference type="EMBL" id="JRMB01000002">
    <property type="protein sequence ID" value="KGF63252.1"/>
    <property type="molecule type" value="Genomic_DNA"/>
</dbReference>
<proteinExistence type="predicted"/>
<sequence length="206" mass="23148">MDIQALMQHVTLAPARNSIPLKQADETPGSQDSPPRAVALEEEQPWLAEPYMKGIKSMDAYLAVKQVEASLALELAKVAYTSFKNELSKLRPELAGKDFSFGLDVTGSIQIIDTHGSLSGEEKTWLAERLNHRGLKGHLTDHFETSVLLTKYDKTGFTAGYKLEVKDLARLIDYGRILESDNMQQTWKNQISERGEKRTPFISERI</sequence>
<evidence type="ECO:0000313" key="2">
    <source>
        <dbReference type="EMBL" id="KGF63252.1"/>
    </source>
</evidence>
<dbReference type="Proteomes" id="UP000029719">
    <property type="component" value="Unassembled WGS sequence"/>
</dbReference>
<dbReference type="AlphaFoldDB" id="A0A9X0ECJ3"/>
<dbReference type="RefSeq" id="WP_037014297.1">
    <property type="nucleotide sequence ID" value="NZ_JRMB01000002.1"/>
</dbReference>
<evidence type="ECO:0000256" key="1">
    <source>
        <dbReference type="SAM" id="MobiDB-lite"/>
    </source>
</evidence>
<name>A0A9X0ECJ3_9PSED</name>
<dbReference type="OrthoDB" id="6865402at2"/>
<reference evidence="2 3" key="1">
    <citation type="submission" date="2014-09" db="EMBL/GenBank/DDBJ databases">
        <title>Genome sequence of Pseudomonas lutea strain DSM 17257T.</title>
        <authorList>
            <person name="Kwak Y."/>
            <person name="Shin J.-H."/>
        </authorList>
    </citation>
    <scope>NUCLEOTIDE SEQUENCE [LARGE SCALE GENOMIC DNA]</scope>
    <source>
        <strain evidence="2 3">DSM 17257</strain>
    </source>
</reference>
<protein>
    <submittedName>
        <fullName evidence="2">Uncharacterized protein</fullName>
    </submittedName>
</protein>
<gene>
    <name evidence="2" type="ORF">LT42_15060</name>
</gene>